<dbReference type="GO" id="GO:0050793">
    <property type="term" value="P:regulation of developmental process"/>
    <property type="evidence" value="ECO:0007669"/>
    <property type="project" value="InterPro"/>
</dbReference>
<keyword evidence="2" id="KW-0732">Signal</keyword>
<gene>
    <name evidence="3" type="ORF">CEPIT_LOCUS11068</name>
</gene>
<evidence type="ECO:0000313" key="4">
    <source>
        <dbReference type="Proteomes" id="UP001152523"/>
    </source>
</evidence>
<protein>
    <submittedName>
        <fullName evidence="3">Uncharacterized protein</fullName>
    </submittedName>
</protein>
<accession>A0AAV0D4B7</accession>
<dbReference type="GO" id="GO:0045087">
    <property type="term" value="P:innate immune response"/>
    <property type="evidence" value="ECO:0007669"/>
    <property type="project" value="InterPro"/>
</dbReference>
<dbReference type="Proteomes" id="UP001152523">
    <property type="component" value="Unassembled WGS sequence"/>
</dbReference>
<dbReference type="AlphaFoldDB" id="A0AAV0D4B7"/>
<dbReference type="InterPro" id="IPR044700">
    <property type="entry name" value="PIP2/PIPL1"/>
</dbReference>
<dbReference type="EMBL" id="CAMAPF010000062">
    <property type="protein sequence ID" value="CAH9089938.1"/>
    <property type="molecule type" value="Genomic_DNA"/>
</dbReference>
<evidence type="ECO:0000256" key="1">
    <source>
        <dbReference type="SAM" id="MobiDB-lite"/>
    </source>
</evidence>
<feature type="chain" id="PRO_5043885954" evidence="2">
    <location>
        <begin position="28"/>
        <end position="119"/>
    </location>
</feature>
<organism evidence="3 4">
    <name type="scientific">Cuscuta epithymum</name>
    <dbReference type="NCBI Taxonomy" id="186058"/>
    <lineage>
        <taxon>Eukaryota</taxon>
        <taxon>Viridiplantae</taxon>
        <taxon>Streptophyta</taxon>
        <taxon>Embryophyta</taxon>
        <taxon>Tracheophyta</taxon>
        <taxon>Spermatophyta</taxon>
        <taxon>Magnoliopsida</taxon>
        <taxon>eudicotyledons</taxon>
        <taxon>Gunneridae</taxon>
        <taxon>Pentapetalae</taxon>
        <taxon>asterids</taxon>
        <taxon>lamiids</taxon>
        <taxon>Solanales</taxon>
        <taxon>Convolvulaceae</taxon>
        <taxon>Cuscuteae</taxon>
        <taxon>Cuscuta</taxon>
        <taxon>Cuscuta subgen. Cuscuta</taxon>
    </lineage>
</organism>
<sequence>MKSPGVFLVSLMTALVTFSLLLGCSEGRPLDIMKVHGASTAVLGGGGNAWDLAWLTLGAVKGGGPSPGGAGHRFFTDGGVKDSGPSPGGAGHRFFTDGGIKNSGPSPGDGHRVVAGNRQ</sequence>
<name>A0AAV0D4B7_9ASTE</name>
<feature type="region of interest" description="Disordered" evidence="1">
    <location>
        <begin position="66"/>
        <end position="119"/>
    </location>
</feature>
<comment type="caution">
    <text evidence="3">The sequence shown here is derived from an EMBL/GenBank/DDBJ whole genome shotgun (WGS) entry which is preliminary data.</text>
</comment>
<reference evidence="3" key="1">
    <citation type="submission" date="2022-07" db="EMBL/GenBank/DDBJ databases">
        <authorList>
            <person name="Macas J."/>
            <person name="Novak P."/>
            <person name="Neumann P."/>
        </authorList>
    </citation>
    <scope>NUCLEOTIDE SEQUENCE</scope>
</reference>
<evidence type="ECO:0000313" key="3">
    <source>
        <dbReference type="EMBL" id="CAH9089938.1"/>
    </source>
</evidence>
<feature type="signal peptide" evidence="2">
    <location>
        <begin position="1"/>
        <end position="27"/>
    </location>
</feature>
<evidence type="ECO:0000256" key="2">
    <source>
        <dbReference type="SAM" id="SignalP"/>
    </source>
</evidence>
<dbReference type="PANTHER" id="PTHR34663:SF9">
    <property type="entry name" value="OS06G0637400 PROTEIN"/>
    <property type="match status" value="1"/>
</dbReference>
<dbReference type="PANTHER" id="PTHR34663">
    <property type="entry name" value="OS06G0637400 PROTEIN"/>
    <property type="match status" value="1"/>
</dbReference>
<keyword evidence="4" id="KW-1185">Reference proteome</keyword>
<proteinExistence type="predicted"/>
<dbReference type="PROSITE" id="PS51257">
    <property type="entry name" value="PROKAR_LIPOPROTEIN"/>
    <property type="match status" value="1"/>
</dbReference>